<dbReference type="InterPro" id="IPR018159">
    <property type="entry name" value="Spectrin/alpha-actinin"/>
</dbReference>
<dbReference type="FunFam" id="1.20.58.60:FF:000075">
    <property type="entry name" value="utrophin isoform X1"/>
    <property type="match status" value="1"/>
</dbReference>
<accession>A0A8C7ZEU2</accession>
<dbReference type="PANTHER" id="PTHR12268">
    <property type="entry name" value="E3 UBIQUITIN-PROTEIN LIGASE KCMF1"/>
    <property type="match status" value="1"/>
</dbReference>
<dbReference type="InterPro" id="IPR035436">
    <property type="entry name" value="Dystrophin/utrophin"/>
</dbReference>
<dbReference type="FunFam" id="1.20.58.60:FF:000118">
    <property type="entry name" value="Dystrophin"/>
    <property type="match status" value="1"/>
</dbReference>
<dbReference type="Ensembl" id="ENSOSIT00000044447.1">
    <property type="protein sequence ID" value="ENSOSIP00000042219.1"/>
    <property type="gene ID" value="ENSOSIG00000020328.1"/>
</dbReference>
<dbReference type="InterPro" id="IPR050774">
    <property type="entry name" value="KCMF1/Dystrophin"/>
</dbReference>
<feature type="coiled-coil region" evidence="2">
    <location>
        <begin position="825"/>
        <end position="900"/>
    </location>
</feature>
<dbReference type="FunFam" id="1.20.58.60:FF:000070">
    <property type="entry name" value="utrophin isoform X1"/>
    <property type="match status" value="1"/>
</dbReference>
<sequence>FKVTNSFLNSIFFYHKCNYVLHHQEKCHKNKLKTPKTQFLFEWVFKRKEHHLGVRKVNGISQCVSPMASLENVQMEDAGSSPRPETPVTETEGDVEAGLLDVDLDSYQTTLEEVLTWLLSAEDTLQIQEEVSNDVEEVKEQFHTHEAFMMELTAHQSRVGNVLQAGNQLIAQGSLTEEEEEEIREQMSLLNSRWENLRVASMDRQARLHEVLMDLQQQQLQQLSDWLTQTEKRIKRIEMEPAAEHMEAYKEKIEQHKELQNDLEVEQVKVNSLTHMVVVVDENSGESTTAALEEQLQSLGERWAAVCRWTEEKWQKLQEVFLVWQQLLSDQSLFTEWLAEKEEALNEVQTRNFRDSSEMNTNVRQLAILKEDMEKKRRTLDKLAEAGQDVIQLLQNPTAGARIEGDTEELTHRWDNLVQKLQDCSFQVGVYSEVWESTMNLFQFQKLQTNSFFGTISLPFISTESENMESVRTNIDLIQTEWDSCKREVQAARERVHTQSRVRAAAEEVAEVDRLVEEHDRWLKGSATVEKCSEVDLTNLSGECRVRFTVSFSHTLICFEYVNEMESVERSLKQMEENVKAVQAIAVPGLAKWGQDRLEECQERWAELSAQLLSHQEHTAESQEKQVNLKKDLGEMQEWMAQVDEEFLMRDFEYKSPEDLEVSLEEMKRAKEDVLQKEVKVKILKDNINTLVSRTAHLGDGFGKELTFELEGVLANYNKLCDRLKSKCHTLEEVWSCWMELLQFLDTEQSWLTSLEEKLHATENLPESTEAVNEALESLEDVLRHPGDNRTQIRELGQTLVDGGILDELISEKLEAFNSRFEQLHHQAVDRQSSLEQQLQKLKENQQALQNFQESLSQLDHTLTSYLTDRVDAIQLPQEAQSIAAEIAELEVTMEDMKRRNVFNLPPPAADAKAARGGTMLDQLQRKLREISTKYQLFQKPANFEQRMLDCRRVLEGAKTELHVLDVKDLEPEKIQTHLAGCMKLYKLLSEVKLEVETVIKTGRQIVQKQQTENPKAMDEQLTALKLLYNNLGAQVTEGKQDLEKALLLSQKFQKESSALQDWLTTNEAELQQKNSSGDMPANIDAEIMWANGLLKESERRKAELSSMTETSAGLQTLVEGSEGQLENRLSSLDEAWGRVRTLTEDWLSTVLSHQNEVEIFDENVAHISTWLYQTQIHLDEAEHLAPRILEELDDISLRVDSIRDQAVILMTSRGPACRDVVEPKLAELNSNFDKVSEHIRTAKVGQETRAERPQLPKTVVRTEIKELRAELQDTLQSLQQQDTVNLQDDEKMDAEKANMEELLRRGEELLQQTSEEDEREELRVMLLRLQSQYSAHRVRLTVVFSSNNMSASGLSSSPSLTPSDYLLEINKVLLAMADNELLLNSSELSGGLYEDFSSQEDTLQIIQESLENLGDKVTGIHERHPDVIQEASHAEAAQIGDALAQLDAEWDKLNRMYNHRKGSFDQAVEEWEQFHCDLKELSQWLTDAETLLSEGMGPDGPLDLKSARQQQAELEEGLASHQAVLSGLNRTGKQIIGKLSSPDGSLLEDKLETLGQRWRAVQQQFSDRQRRLPGGDSSVADLVRRREELAEWLEQAENAVHSLPVSATDHNFKELKALAEEMDAQNEQLGWVNKHASQILASPSLSPLTRDQHLGKLRSINLKWSKVTNELLNKVGEVETNLQSHAQFQDRVNRLSDWVVGSISEITEDIFAFLQALETSMKDRKKDLEELLAHSIELQRQQQLLPLEKGNVEHLASAWKTLDGQLRESLQPSMSPWTHQQYVVPAAVQMVSLTSEDPHIRAQDTPDTVRPTDLNQRATELADWLILVTQMLKSNIVTVGDTNEIRMVIGRLQVTKVDLEQRHSQLEDIFTLAQNIKNKTSDVDVRTSITEKLERVRSQWDSTQHGVEARLLQLDNMTGHSNQWEEHRKEVTALVGHTDGHFQNLLQRSRDPLTKQFEDSKDFLQTLGRGQAMVAAFNELSNQLLQEYSSDDTRRVKEVSENLSVAWKTISSRASERHNELDSQLKEVQVSLKDVESSLRWLQEAETTVNVLADASRKEDVSQDSTHTKQLRRELEDIQAEIDSHNDIFKSVEGNKSKMVKALGSSEEAVFLQHRLDDMNQRWSDLKAKSANIRAHLEASAERWSHLLSILEELWRWICMKDEELAKQMPIGGDVPTLLQQQNHCTVGHVPATL</sequence>
<dbReference type="Proteomes" id="UP000694383">
    <property type="component" value="Unplaced"/>
</dbReference>
<dbReference type="InterPro" id="IPR002017">
    <property type="entry name" value="Spectrin_repeat"/>
</dbReference>
<dbReference type="SUPFAM" id="SSF46966">
    <property type="entry name" value="Spectrin repeat"/>
    <property type="match status" value="11"/>
</dbReference>
<proteinExistence type="predicted"/>
<dbReference type="GO" id="GO:0099536">
    <property type="term" value="P:synaptic signaling"/>
    <property type="evidence" value="ECO:0007669"/>
    <property type="project" value="TreeGrafter"/>
</dbReference>
<protein>
    <submittedName>
        <fullName evidence="4">Utrophin</fullName>
    </submittedName>
</protein>
<evidence type="ECO:0000256" key="1">
    <source>
        <dbReference type="ARBA" id="ARBA00022737"/>
    </source>
</evidence>
<dbReference type="GeneTree" id="ENSGT00940000153467"/>
<reference evidence="4" key="1">
    <citation type="submission" date="2025-08" db="UniProtKB">
        <authorList>
            <consortium name="Ensembl"/>
        </authorList>
    </citation>
    <scope>IDENTIFICATION</scope>
</reference>
<feature type="coiled-coil region" evidence="2">
    <location>
        <begin position="220"/>
        <end position="269"/>
    </location>
</feature>
<keyword evidence="5" id="KW-1185">Reference proteome</keyword>
<dbReference type="GO" id="GO:0045202">
    <property type="term" value="C:synapse"/>
    <property type="evidence" value="ECO:0007669"/>
    <property type="project" value="GOC"/>
</dbReference>
<feature type="coiled-coil region" evidence="2">
    <location>
        <begin position="1262"/>
        <end position="1317"/>
    </location>
</feature>
<evidence type="ECO:0000313" key="5">
    <source>
        <dbReference type="Proteomes" id="UP000694383"/>
    </source>
</evidence>
<dbReference type="Gene3D" id="1.20.58.60">
    <property type="match status" value="9"/>
</dbReference>
<dbReference type="Pfam" id="PF00435">
    <property type="entry name" value="Spectrin"/>
    <property type="match status" value="9"/>
</dbReference>
<name>A0A8C7ZEU2_9TELE</name>
<reference evidence="4" key="2">
    <citation type="submission" date="2025-09" db="UniProtKB">
        <authorList>
            <consortium name="Ensembl"/>
        </authorList>
    </citation>
    <scope>IDENTIFICATION</scope>
</reference>
<keyword evidence="2" id="KW-0175">Coiled coil</keyword>
<dbReference type="SMART" id="SM00150">
    <property type="entry name" value="SPEC"/>
    <property type="match status" value="13"/>
</dbReference>
<keyword evidence="1" id="KW-0677">Repeat</keyword>
<dbReference type="PIRSF" id="PIRSF002341">
    <property type="entry name" value="Dystrophin/utrophin"/>
    <property type="match status" value="1"/>
</dbReference>
<dbReference type="GO" id="GO:0005886">
    <property type="term" value="C:plasma membrane"/>
    <property type="evidence" value="ECO:0007669"/>
    <property type="project" value="TreeGrafter"/>
</dbReference>
<feature type="coiled-coil region" evidence="2">
    <location>
        <begin position="558"/>
        <end position="585"/>
    </location>
</feature>
<dbReference type="CDD" id="cd00176">
    <property type="entry name" value="SPEC"/>
    <property type="match status" value="5"/>
</dbReference>
<evidence type="ECO:0000256" key="2">
    <source>
        <dbReference type="SAM" id="Coils"/>
    </source>
</evidence>
<feature type="region of interest" description="Disordered" evidence="3">
    <location>
        <begin position="73"/>
        <end position="92"/>
    </location>
</feature>
<evidence type="ECO:0000256" key="3">
    <source>
        <dbReference type="SAM" id="MobiDB-lite"/>
    </source>
</evidence>
<organism evidence="4 5">
    <name type="scientific">Oryzias sinensis</name>
    <name type="common">Chinese medaka</name>
    <dbReference type="NCBI Taxonomy" id="183150"/>
    <lineage>
        <taxon>Eukaryota</taxon>
        <taxon>Metazoa</taxon>
        <taxon>Chordata</taxon>
        <taxon>Craniata</taxon>
        <taxon>Vertebrata</taxon>
        <taxon>Euteleostomi</taxon>
        <taxon>Actinopterygii</taxon>
        <taxon>Neopterygii</taxon>
        <taxon>Teleostei</taxon>
        <taxon>Neoteleostei</taxon>
        <taxon>Acanthomorphata</taxon>
        <taxon>Ovalentaria</taxon>
        <taxon>Atherinomorphae</taxon>
        <taxon>Beloniformes</taxon>
        <taxon>Adrianichthyidae</taxon>
        <taxon>Oryziinae</taxon>
        <taxon>Oryzias</taxon>
    </lineage>
</organism>
<dbReference type="PANTHER" id="PTHR12268:SF26">
    <property type="entry name" value="UTROPHIN"/>
    <property type="match status" value="1"/>
</dbReference>
<evidence type="ECO:0000313" key="4">
    <source>
        <dbReference type="Ensembl" id="ENSOSIP00000042219.1"/>
    </source>
</evidence>